<keyword evidence="2 6" id="KW-0812">Transmembrane</keyword>
<evidence type="ECO:0000256" key="1">
    <source>
        <dbReference type="ARBA" id="ARBA00004141"/>
    </source>
</evidence>
<dbReference type="GO" id="GO:0005886">
    <property type="term" value="C:plasma membrane"/>
    <property type="evidence" value="ECO:0007669"/>
    <property type="project" value="TreeGrafter"/>
</dbReference>
<keyword evidence="3 6" id="KW-1133">Transmembrane helix</keyword>
<dbReference type="InParanoid" id="J4HVJ3"/>
<dbReference type="RefSeq" id="XP_012180060.1">
    <property type="nucleotide sequence ID" value="XM_012324670.1"/>
</dbReference>
<name>J4HVJ3_9APHY</name>
<feature type="transmembrane region" description="Helical" evidence="6">
    <location>
        <begin position="58"/>
        <end position="78"/>
    </location>
</feature>
<organism evidence="7 8">
    <name type="scientific">Fibroporia radiculosa</name>
    <dbReference type="NCBI Taxonomy" id="599839"/>
    <lineage>
        <taxon>Eukaryota</taxon>
        <taxon>Fungi</taxon>
        <taxon>Dikarya</taxon>
        <taxon>Basidiomycota</taxon>
        <taxon>Agaricomycotina</taxon>
        <taxon>Agaricomycetes</taxon>
        <taxon>Polyporales</taxon>
        <taxon>Fibroporiaceae</taxon>
        <taxon>Fibroporia</taxon>
    </lineage>
</organism>
<evidence type="ECO:0008006" key="9">
    <source>
        <dbReference type="Google" id="ProtNLM"/>
    </source>
</evidence>
<dbReference type="EMBL" id="HE797004">
    <property type="protein sequence ID" value="CCM00777.1"/>
    <property type="molecule type" value="Genomic_DNA"/>
</dbReference>
<evidence type="ECO:0000256" key="5">
    <source>
        <dbReference type="SAM" id="MobiDB-lite"/>
    </source>
</evidence>
<keyword evidence="8" id="KW-1185">Reference proteome</keyword>
<dbReference type="Gene3D" id="1.20.1070.10">
    <property type="entry name" value="Rhodopsin 7-helix transmembrane proteins"/>
    <property type="match status" value="1"/>
</dbReference>
<dbReference type="OrthoDB" id="100006at2759"/>
<evidence type="ECO:0000256" key="2">
    <source>
        <dbReference type="ARBA" id="ARBA00022692"/>
    </source>
</evidence>
<feature type="transmembrane region" description="Helical" evidence="6">
    <location>
        <begin position="106"/>
        <end position="125"/>
    </location>
</feature>
<feature type="compositionally biased region" description="Low complexity" evidence="5">
    <location>
        <begin position="309"/>
        <end position="320"/>
    </location>
</feature>
<evidence type="ECO:0000256" key="3">
    <source>
        <dbReference type="ARBA" id="ARBA00022989"/>
    </source>
</evidence>
<sequence length="326" mass="35579">MVSLVSVRDVSSSTVIYGRAEMAGIESLVAAGALSGVAVMALFIVMAFKPPCYRNTHVIPLFVSLLVANVLQAIASMMDLRWLMDGAVEAGRFCSVQGGLKNGGNVATAVWSFALSLHIFMLLFLRRSMSTAICVIVVALGWSLVVIVVIVGPLAIQTSAKGDYFGPSGYWCWITHNYPEEQTFLEYFFIAYTICLLPVTLARFISFGGREVPFWATVASDFIFNLQGLVNVLLVLCTRHLIPDTETLPIFVPRKDIDLSQPEAYGITPFISGNSVQTEKPLPHIPSHTLMSSNEAALPMAHLTRQESRLSQSTSSSVDSHTPMLK</sequence>
<dbReference type="GO" id="GO:0004930">
    <property type="term" value="F:G protein-coupled receptor activity"/>
    <property type="evidence" value="ECO:0007669"/>
    <property type="project" value="TreeGrafter"/>
</dbReference>
<gene>
    <name evidence="7" type="ORF">FIBRA_02819</name>
</gene>
<dbReference type="GO" id="GO:0007189">
    <property type="term" value="P:adenylate cyclase-activating G protein-coupled receptor signaling pathway"/>
    <property type="evidence" value="ECO:0007669"/>
    <property type="project" value="TreeGrafter"/>
</dbReference>
<dbReference type="AlphaFoldDB" id="J4HVJ3"/>
<keyword evidence="4 6" id="KW-0472">Membrane</keyword>
<evidence type="ECO:0000256" key="6">
    <source>
        <dbReference type="SAM" id="Phobius"/>
    </source>
</evidence>
<dbReference type="PANTHER" id="PTHR23112">
    <property type="entry name" value="G PROTEIN-COUPLED RECEPTOR 157-RELATED"/>
    <property type="match status" value="1"/>
</dbReference>
<feature type="transmembrane region" description="Helical" evidence="6">
    <location>
        <begin position="132"/>
        <end position="156"/>
    </location>
</feature>
<protein>
    <recommendedName>
        <fullName evidence="9">Glucose receptor Git3 N-terminal domain-containing protein</fullName>
    </recommendedName>
</protein>
<dbReference type="PANTHER" id="PTHR23112:SF37">
    <property type="entry name" value="G PROTEIN-COUPLED RECEPTOR GPR1"/>
    <property type="match status" value="1"/>
</dbReference>
<comment type="subcellular location">
    <subcellularLocation>
        <location evidence="1">Membrane</location>
        <topology evidence="1">Multi-pass membrane protein</topology>
    </subcellularLocation>
</comment>
<feature type="region of interest" description="Disordered" evidence="5">
    <location>
        <begin position="302"/>
        <end position="326"/>
    </location>
</feature>
<dbReference type="STRING" id="599839.J4HVJ3"/>
<reference evidence="7 8" key="1">
    <citation type="journal article" date="2012" name="Appl. Environ. Microbiol.">
        <title>Short-read sequencing for genomic analysis of the brown rot fungus Fibroporia radiculosa.</title>
        <authorList>
            <person name="Tang J.D."/>
            <person name="Perkins A.D."/>
            <person name="Sonstegard T.S."/>
            <person name="Schroeder S.G."/>
            <person name="Burgess S.C."/>
            <person name="Diehl S.V."/>
        </authorList>
    </citation>
    <scope>NUCLEOTIDE SEQUENCE [LARGE SCALE GENOMIC DNA]</scope>
    <source>
        <strain evidence="7 8">TFFH 294</strain>
    </source>
</reference>
<proteinExistence type="predicted"/>
<evidence type="ECO:0000313" key="8">
    <source>
        <dbReference type="Proteomes" id="UP000006352"/>
    </source>
</evidence>
<dbReference type="GeneID" id="24095688"/>
<dbReference type="HOGENOM" id="CLU_027149_4_1_1"/>
<accession>J4HVJ3</accession>
<feature type="transmembrane region" description="Helical" evidence="6">
    <location>
        <begin position="27"/>
        <end position="46"/>
    </location>
</feature>
<dbReference type="Proteomes" id="UP000006352">
    <property type="component" value="Unassembled WGS sequence"/>
</dbReference>
<evidence type="ECO:0000313" key="7">
    <source>
        <dbReference type="EMBL" id="CCM00777.1"/>
    </source>
</evidence>
<evidence type="ECO:0000256" key="4">
    <source>
        <dbReference type="ARBA" id="ARBA00023136"/>
    </source>
</evidence>
<dbReference type="Pfam" id="PF05462">
    <property type="entry name" value="Dicty_CAR"/>
    <property type="match status" value="1"/>
</dbReference>
<feature type="transmembrane region" description="Helical" evidence="6">
    <location>
        <begin position="187"/>
        <end position="205"/>
    </location>
</feature>